<dbReference type="PROSITE" id="PS50893">
    <property type="entry name" value="ABC_TRANSPORTER_2"/>
    <property type="match status" value="1"/>
</dbReference>
<keyword evidence="6" id="KW-1133">Transmembrane helix</keyword>
<dbReference type="PANTHER" id="PTHR48041">
    <property type="entry name" value="ABC TRANSPORTER G FAMILY MEMBER 28"/>
    <property type="match status" value="1"/>
</dbReference>
<evidence type="ECO:0000313" key="12">
    <source>
        <dbReference type="Proteomes" id="UP000824132"/>
    </source>
</evidence>
<dbReference type="Proteomes" id="UP000824132">
    <property type="component" value="Unassembled WGS sequence"/>
</dbReference>
<accession>A0A9D2ICS0</accession>
<dbReference type="GO" id="GO:0016887">
    <property type="term" value="F:ATP hydrolysis activity"/>
    <property type="evidence" value="ECO:0007669"/>
    <property type="project" value="InterPro"/>
</dbReference>
<dbReference type="SUPFAM" id="SSF49879">
    <property type="entry name" value="SMAD/FHA domain"/>
    <property type="match status" value="1"/>
</dbReference>
<sequence>MKKLVLKIQEGDLFRFFDSEDMESFTLGAKRTAEISVRSVYLLPEEVRFVRKNDIWYAEDLTNADAKSRPLMNGKPFRRPAVKMDGVLTVCRTDDKNGAEIVRVSPVRQIRRKKADGFDLTAKTITTVGKGEGCDIRVDNPLVSDKHFFIVFDGENCFVEDAHSVGGTYVNNKKVKRQKLSDYDRISIPSAAYIFFGNRLLYSTASGGIRIDAVNVSKRVPDKNARGKISLVTNVSFRIEAGEFAAIVGGSGAGKSTLLDCINGMRPATDGKIYYDSNDYYENMNSYKGVMGYVPQRDILHDDLRVFDALRYTARLRIRARLPKKELAERVAAALEDVRLTGKEKLRISSLSGGQRKRVSIAMELMADPKVIFLDEPTSGLSPDLDMEMMELLKDLTKKGRTVVIVTHAMENLDKCDKVAFLGKGGRLCYFGDAPLALRWFNRRSYSRIFAALGDEETSEAFAKKYRAGDYYKKLYALFTAEYGKDCILPPEDMPKRERRHPWEMPPEDLPESAPRAARKGAAPARTEQEVAAADASAAPREEGTPAKRGRKGGAK</sequence>
<organism evidence="11 12">
    <name type="scientific">Candidatus Borkfalkia avistercoris</name>
    <dbReference type="NCBI Taxonomy" id="2838504"/>
    <lineage>
        <taxon>Bacteria</taxon>
        <taxon>Bacillati</taxon>
        <taxon>Bacillota</taxon>
        <taxon>Clostridia</taxon>
        <taxon>Christensenellales</taxon>
        <taxon>Christensenellaceae</taxon>
        <taxon>Candidatus Borkfalkia</taxon>
    </lineage>
</organism>
<evidence type="ECO:0000259" key="9">
    <source>
        <dbReference type="PROSITE" id="PS50006"/>
    </source>
</evidence>
<feature type="domain" description="FHA" evidence="9">
    <location>
        <begin position="126"/>
        <end position="175"/>
    </location>
</feature>
<keyword evidence="7" id="KW-0472">Membrane</keyword>
<feature type="region of interest" description="Disordered" evidence="8">
    <location>
        <begin position="490"/>
        <end position="556"/>
    </location>
</feature>
<evidence type="ECO:0000256" key="5">
    <source>
        <dbReference type="ARBA" id="ARBA00022840"/>
    </source>
</evidence>
<keyword evidence="2" id="KW-0813">Transport</keyword>
<dbReference type="PROSITE" id="PS00211">
    <property type="entry name" value="ABC_TRANSPORTER_1"/>
    <property type="match status" value="1"/>
</dbReference>
<dbReference type="Pfam" id="PF00005">
    <property type="entry name" value="ABC_tran"/>
    <property type="match status" value="1"/>
</dbReference>
<dbReference type="SMART" id="SM00382">
    <property type="entry name" value="AAA"/>
    <property type="match status" value="1"/>
</dbReference>
<dbReference type="GO" id="GO:0016020">
    <property type="term" value="C:membrane"/>
    <property type="evidence" value="ECO:0007669"/>
    <property type="project" value="UniProtKB-SubCell"/>
</dbReference>
<dbReference type="InterPro" id="IPR003593">
    <property type="entry name" value="AAA+_ATPase"/>
</dbReference>
<dbReference type="PANTHER" id="PTHR48041:SF139">
    <property type="entry name" value="PROTEIN SCARLET"/>
    <property type="match status" value="1"/>
</dbReference>
<dbReference type="SUPFAM" id="SSF52540">
    <property type="entry name" value="P-loop containing nucleoside triphosphate hydrolases"/>
    <property type="match status" value="1"/>
</dbReference>
<keyword evidence="5 11" id="KW-0067">ATP-binding</keyword>
<dbReference type="GO" id="GO:0042626">
    <property type="term" value="F:ATPase-coupled transmembrane transporter activity"/>
    <property type="evidence" value="ECO:0007669"/>
    <property type="project" value="TreeGrafter"/>
</dbReference>
<dbReference type="InterPro" id="IPR003439">
    <property type="entry name" value="ABC_transporter-like_ATP-bd"/>
</dbReference>
<evidence type="ECO:0000256" key="7">
    <source>
        <dbReference type="ARBA" id="ARBA00023136"/>
    </source>
</evidence>
<dbReference type="AlphaFoldDB" id="A0A9D2ICS0"/>
<dbReference type="Gene3D" id="2.60.200.20">
    <property type="match status" value="1"/>
</dbReference>
<dbReference type="InterPro" id="IPR008984">
    <property type="entry name" value="SMAD_FHA_dom_sf"/>
</dbReference>
<dbReference type="InterPro" id="IPR027417">
    <property type="entry name" value="P-loop_NTPase"/>
</dbReference>
<comment type="subcellular location">
    <subcellularLocation>
        <location evidence="1">Membrane</location>
        <topology evidence="1">Multi-pass membrane protein</topology>
    </subcellularLocation>
</comment>
<feature type="domain" description="ABC transporter" evidence="10">
    <location>
        <begin position="211"/>
        <end position="449"/>
    </location>
</feature>
<reference evidence="11" key="2">
    <citation type="submission" date="2021-04" db="EMBL/GenBank/DDBJ databases">
        <authorList>
            <person name="Gilroy R."/>
        </authorList>
    </citation>
    <scope>NUCLEOTIDE SEQUENCE</scope>
    <source>
        <strain evidence="11">CHK187-5294</strain>
    </source>
</reference>
<feature type="compositionally biased region" description="Low complexity" evidence="8">
    <location>
        <begin position="514"/>
        <end position="539"/>
    </location>
</feature>
<dbReference type="InterPro" id="IPR017871">
    <property type="entry name" value="ABC_transporter-like_CS"/>
</dbReference>
<evidence type="ECO:0000313" key="11">
    <source>
        <dbReference type="EMBL" id="HIZ03078.1"/>
    </source>
</evidence>
<keyword evidence="3" id="KW-0812">Transmembrane</keyword>
<gene>
    <name evidence="11" type="ORF">H9727_02205</name>
</gene>
<evidence type="ECO:0000256" key="4">
    <source>
        <dbReference type="ARBA" id="ARBA00022741"/>
    </source>
</evidence>
<dbReference type="InterPro" id="IPR050352">
    <property type="entry name" value="ABCG_transporters"/>
</dbReference>
<proteinExistence type="predicted"/>
<dbReference type="SMART" id="SM00240">
    <property type="entry name" value="FHA"/>
    <property type="match status" value="1"/>
</dbReference>
<name>A0A9D2ICS0_9FIRM</name>
<dbReference type="PROSITE" id="PS50006">
    <property type="entry name" value="FHA_DOMAIN"/>
    <property type="match status" value="1"/>
</dbReference>
<reference evidence="11" key="1">
    <citation type="journal article" date="2021" name="PeerJ">
        <title>Extensive microbial diversity within the chicken gut microbiome revealed by metagenomics and culture.</title>
        <authorList>
            <person name="Gilroy R."/>
            <person name="Ravi A."/>
            <person name="Getino M."/>
            <person name="Pursley I."/>
            <person name="Horton D.L."/>
            <person name="Alikhan N.F."/>
            <person name="Baker D."/>
            <person name="Gharbi K."/>
            <person name="Hall N."/>
            <person name="Watson M."/>
            <person name="Adriaenssens E.M."/>
            <person name="Foster-Nyarko E."/>
            <person name="Jarju S."/>
            <person name="Secka A."/>
            <person name="Antonio M."/>
            <person name="Oren A."/>
            <person name="Chaudhuri R.R."/>
            <person name="La Ragione R."/>
            <person name="Hildebrand F."/>
            <person name="Pallen M.J."/>
        </authorList>
    </citation>
    <scope>NUCLEOTIDE SEQUENCE</scope>
    <source>
        <strain evidence="11">CHK187-5294</strain>
    </source>
</reference>
<dbReference type="GO" id="GO:0005524">
    <property type="term" value="F:ATP binding"/>
    <property type="evidence" value="ECO:0007669"/>
    <property type="project" value="UniProtKB-KW"/>
</dbReference>
<keyword evidence="4" id="KW-0547">Nucleotide-binding</keyword>
<evidence type="ECO:0000256" key="6">
    <source>
        <dbReference type="ARBA" id="ARBA00022989"/>
    </source>
</evidence>
<protein>
    <submittedName>
        <fullName evidence="11">ATP-binding cassette domain-containing protein</fullName>
    </submittedName>
</protein>
<dbReference type="Pfam" id="PF00498">
    <property type="entry name" value="FHA"/>
    <property type="match status" value="1"/>
</dbReference>
<dbReference type="Gene3D" id="3.40.50.300">
    <property type="entry name" value="P-loop containing nucleotide triphosphate hydrolases"/>
    <property type="match status" value="1"/>
</dbReference>
<evidence type="ECO:0000256" key="2">
    <source>
        <dbReference type="ARBA" id="ARBA00022448"/>
    </source>
</evidence>
<dbReference type="InterPro" id="IPR000253">
    <property type="entry name" value="FHA_dom"/>
</dbReference>
<evidence type="ECO:0000259" key="10">
    <source>
        <dbReference type="PROSITE" id="PS50893"/>
    </source>
</evidence>
<evidence type="ECO:0000256" key="1">
    <source>
        <dbReference type="ARBA" id="ARBA00004141"/>
    </source>
</evidence>
<dbReference type="CDD" id="cd00060">
    <property type="entry name" value="FHA"/>
    <property type="match status" value="1"/>
</dbReference>
<evidence type="ECO:0000256" key="3">
    <source>
        <dbReference type="ARBA" id="ARBA00022692"/>
    </source>
</evidence>
<dbReference type="EMBL" id="DXCL01000012">
    <property type="protein sequence ID" value="HIZ03078.1"/>
    <property type="molecule type" value="Genomic_DNA"/>
</dbReference>
<evidence type="ECO:0000256" key="8">
    <source>
        <dbReference type="SAM" id="MobiDB-lite"/>
    </source>
</evidence>
<comment type="caution">
    <text evidence="11">The sequence shown here is derived from an EMBL/GenBank/DDBJ whole genome shotgun (WGS) entry which is preliminary data.</text>
</comment>